<comment type="caution">
    <text evidence="2">The sequence shown here is derived from an EMBL/GenBank/DDBJ whole genome shotgun (WGS) entry which is preliminary data.</text>
</comment>
<keyword evidence="1" id="KW-0812">Transmembrane</keyword>
<dbReference type="EMBL" id="JALNMH010000003">
    <property type="protein sequence ID" value="MCK7593040.1"/>
    <property type="molecule type" value="Genomic_DNA"/>
</dbReference>
<name>A0ABT0GG98_9GAMM</name>
<sequence>MPPATLAMLPAAELPAGLRQLTDPATPLPSGWLLIGEGLSPLLPPLLKTLAAWAAGLVFALGISGAATALAWIYASIALACFGYSVLPGRKAWAAIEQRRAFRAGRWRRGLHLGPDALLLWDGSRGVAFNRSEIDSVQRVEVEIAVRPAKGPPRKRIEHRCELAIRRDGAPPSGLPLPMIDPGSADPDHAGGAVVAIERWVAGGAPRTGAAGHGALRAWVRNLAWGHGLLLAASVLGLLGTTLAAAVFGISSGALLGLLVGFPAFLLFPLILHRSIGARLARDARGRPVGWGYIICLGLAAMLLIIGGSNVAGHLQWQLRASEAPPLDAGAIAAERGAMRLYPWTAELTPTAAPIGHYAHRRYLGDGRWIESSYYVAPLDGQRGCLWLGLRTGEGAASARSRSRLLNDRSDWLLPVAGLEASGFTQAVEAARRQAGGALPGCESARVMQASPSLNQLRLDTLGQLALLIALSHLLPALALLVWAAWRADRRPPLRRAT</sequence>
<keyword evidence="3" id="KW-1185">Reference proteome</keyword>
<evidence type="ECO:0008006" key="4">
    <source>
        <dbReference type="Google" id="ProtNLM"/>
    </source>
</evidence>
<evidence type="ECO:0000313" key="2">
    <source>
        <dbReference type="EMBL" id="MCK7593040.1"/>
    </source>
</evidence>
<organism evidence="2 3">
    <name type="scientific">Pseudomarimonas salicorniae</name>
    <dbReference type="NCBI Taxonomy" id="2933270"/>
    <lineage>
        <taxon>Bacteria</taxon>
        <taxon>Pseudomonadati</taxon>
        <taxon>Pseudomonadota</taxon>
        <taxon>Gammaproteobacteria</taxon>
        <taxon>Lysobacterales</taxon>
        <taxon>Lysobacteraceae</taxon>
        <taxon>Pseudomarimonas</taxon>
    </lineage>
</organism>
<keyword evidence="1" id="KW-1133">Transmembrane helix</keyword>
<accession>A0ABT0GG98</accession>
<evidence type="ECO:0000256" key="1">
    <source>
        <dbReference type="SAM" id="Phobius"/>
    </source>
</evidence>
<protein>
    <recommendedName>
        <fullName evidence="4">DUF3592 domain-containing protein</fullName>
    </recommendedName>
</protein>
<feature type="transmembrane region" description="Helical" evidence="1">
    <location>
        <begin position="293"/>
        <end position="312"/>
    </location>
</feature>
<proteinExistence type="predicted"/>
<feature type="transmembrane region" description="Helical" evidence="1">
    <location>
        <begin position="254"/>
        <end position="272"/>
    </location>
</feature>
<evidence type="ECO:0000313" key="3">
    <source>
        <dbReference type="Proteomes" id="UP001431449"/>
    </source>
</evidence>
<feature type="transmembrane region" description="Helical" evidence="1">
    <location>
        <begin position="229"/>
        <end position="248"/>
    </location>
</feature>
<dbReference type="Proteomes" id="UP001431449">
    <property type="component" value="Unassembled WGS sequence"/>
</dbReference>
<feature type="transmembrane region" description="Helical" evidence="1">
    <location>
        <begin position="50"/>
        <end position="82"/>
    </location>
</feature>
<feature type="transmembrane region" description="Helical" evidence="1">
    <location>
        <begin position="465"/>
        <end position="486"/>
    </location>
</feature>
<gene>
    <name evidence="2" type="ORF">M0G41_05065</name>
</gene>
<keyword evidence="1" id="KW-0472">Membrane</keyword>
<reference evidence="2" key="1">
    <citation type="submission" date="2022-04" db="EMBL/GenBank/DDBJ databases">
        <title>Lysobacter sp. CAU 1642 isolated from sea sand.</title>
        <authorList>
            <person name="Kim W."/>
        </authorList>
    </citation>
    <scope>NUCLEOTIDE SEQUENCE</scope>
    <source>
        <strain evidence="2">CAU 1642</strain>
    </source>
</reference>